<proteinExistence type="predicted"/>
<evidence type="ECO:0008006" key="4">
    <source>
        <dbReference type="Google" id="ProtNLM"/>
    </source>
</evidence>
<dbReference type="AlphaFoldDB" id="A0A5C5Z6R5"/>
<sequence>MLVYLRSHSQQIGSVLLRAVVCSIFVLSSTLVVNEARADGEPVQDFLKRLRAGGYFDTSITYLDRINEYPGVDPSFLEAIDLEKAQTYIDAAVDARSATERDEYFAKAASSLSEFLKNEDHPRVSEARLQLGKLQMVRAGQLLMVKPDDQKKALARESYLAASKTFDTIVENLRSKLKEMQGQKIDASADPELAARRTQYRGEFLDAKLNKGESRRLAAMTFAKPAEDGKKLLEEAVAEFQDLSDNYDGFVTGATSLLNLGQSFHTLGEIDKATDSYIRLLELPDLDPLRDARFQATTGLIQIALSKSPPDYQTAIDRGQAIVKDVRPNEKQLASVLSLKVDLAKSYLLKSKDKENLKNAETKKAESEGRQLLVEIEKLPGDHLEETAELLGGLGIQIAEVELPKAEDPESLDDAMDSARQLLEVSESSTQAIALLEKQGSDDPEIATQIEEMSKQVKEARLIAIQILQRGITMIGPSTDLELLGQARQILAYLLYQEKRYRDATVVGSFLAQTSPGTETGLKGGLLALNSFQMLLSEIPEDQNGDLVGQIEKLGDFLTSAWPNDPQAAAAQGVMIRLAMQKDRWDQANELIAKMPAGAERSTFERLLGRLLWNGSIMARRDENLELAAKQLADAEQVLRKGLEGMDADSVENEAMQAALVLAKVYLRSGDSRQALAVLDDPTYGPVKLVDKLADEDKLAGDEDAFRGDLAATELNIIVARMTSDDGDADAMLQRATSVMEKLQATYQDEEGQKRLIPIYVGMARDLKEELDSAPENKKAKLIEAFRVFLNRIAQTSNDPATLQWILQTLVQLGEAAMQPAEVKATGQAAELLDTAVSTYGRLQESSDDVSLSIQYQYGRAQRLLGKYKGSLDTFQNILAEKPMMLDAQVEAATAYEKWATELPAKFASKSYAAALNGARPGADKKNIIWGWGKISQLTSRDKKFEAIFFDARYHVALSRFLWGRSAKDTKIMKKAESDITKVVALYPDLGGAKQRKKFDSLLREIQKAVGNPVTGLPPNS</sequence>
<comment type="caution">
    <text evidence="2">The sequence shown here is derived from an EMBL/GenBank/DDBJ whole genome shotgun (WGS) entry which is preliminary data.</text>
</comment>
<organism evidence="2 3">
    <name type="scientific">Novipirellula herctigrandis</name>
    <dbReference type="NCBI Taxonomy" id="2527986"/>
    <lineage>
        <taxon>Bacteria</taxon>
        <taxon>Pseudomonadati</taxon>
        <taxon>Planctomycetota</taxon>
        <taxon>Planctomycetia</taxon>
        <taxon>Pirellulales</taxon>
        <taxon>Pirellulaceae</taxon>
        <taxon>Novipirellula</taxon>
    </lineage>
</organism>
<gene>
    <name evidence="2" type="ORF">CA13_44650</name>
</gene>
<evidence type="ECO:0000313" key="2">
    <source>
        <dbReference type="EMBL" id="TWT83002.1"/>
    </source>
</evidence>
<reference evidence="2 3" key="1">
    <citation type="submission" date="2019-02" db="EMBL/GenBank/DDBJ databases">
        <title>Deep-cultivation of Planctomycetes and their phenomic and genomic characterization uncovers novel biology.</title>
        <authorList>
            <person name="Wiegand S."/>
            <person name="Jogler M."/>
            <person name="Boedeker C."/>
            <person name="Pinto D."/>
            <person name="Vollmers J."/>
            <person name="Rivas-Marin E."/>
            <person name="Kohn T."/>
            <person name="Peeters S.H."/>
            <person name="Heuer A."/>
            <person name="Rast P."/>
            <person name="Oberbeckmann S."/>
            <person name="Bunk B."/>
            <person name="Jeske O."/>
            <person name="Meyerdierks A."/>
            <person name="Storesund J.E."/>
            <person name="Kallscheuer N."/>
            <person name="Luecker S."/>
            <person name="Lage O.M."/>
            <person name="Pohl T."/>
            <person name="Merkel B.J."/>
            <person name="Hornburger P."/>
            <person name="Mueller R.-W."/>
            <person name="Bruemmer F."/>
            <person name="Labrenz M."/>
            <person name="Spormann A.M."/>
            <person name="Op Den Camp H."/>
            <person name="Overmann J."/>
            <person name="Amann R."/>
            <person name="Jetten M.S.M."/>
            <person name="Mascher T."/>
            <person name="Medema M.H."/>
            <person name="Devos D.P."/>
            <person name="Kaster A.-K."/>
            <person name="Ovreas L."/>
            <person name="Rohde M."/>
            <person name="Galperin M.Y."/>
            <person name="Jogler C."/>
        </authorList>
    </citation>
    <scope>NUCLEOTIDE SEQUENCE [LARGE SCALE GENOMIC DNA]</scope>
    <source>
        <strain evidence="2 3">CA13</strain>
    </source>
</reference>
<dbReference type="SUPFAM" id="SSF48452">
    <property type="entry name" value="TPR-like"/>
    <property type="match status" value="1"/>
</dbReference>
<keyword evidence="3" id="KW-1185">Reference proteome</keyword>
<dbReference type="EMBL" id="SJPJ01000001">
    <property type="protein sequence ID" value="TWT83002.1"/>
    <property type="molecule type" value="Genomic_DNA"/>
</dbReference>
<dbReference type="SMART" id="SM00028">
    <property type="entry name" value="TPR"/>
    <property type="match status" value="3"/>
</dbReference>
<dbReference type="Gene3D" id="1.25.40.10">
    <property type="entry name" value="Tetratricopeptide repeat domain"/>
    <property type="match status" value="1"/>
</dbReference>
<name>A0A5C5Z6R5_9BACT</name>
<dbReference type="InterPro" id="IPR011990">
    <property type="entry name" value="TPR-like_helical_dom_sf"/>
</dbReference>
<feature type="repeat" description="TPR" evidence="1">
    <location>
        <begin position="254"/>
        <end position="287"/>
    </location>
</feature>
<accession>A0A5C5Z6R5</accession>
<evidence type="ECO:0000313" key="3">
    <source>
        <dbReference type="Proteomes" id="UP000315010"/>
    </source>
</evidence>
<protein>
    <recommendedName>
        <fullName evidence="4">Tetratricopeptide repeat protein</fullName>
    </recommendedName>
</protein>
<keyword evidence="1" id="KW-0802">TPR repeat</keyword>
<dbReference type="InterPro" id="IPR019734">
    <property type="entry name" value="TPR_rpt"/>
</dbReference>
<dbReference type="Proteomes" id="UP000315010">
    <property type="component" value="Unassembled WGS sequence"/>
</dbReference>
<dbReference type="PROSITE" id="PS50005">
    <property type="entry name" value="TPR"/>
    <property type="match status" value="1"/>
</dbReference>
<evidence type="ECO:0000256" key="1">
    <source>
        <dbReference type="PROSITE-ProRule" id="PRU00339"/>
    </source>
</evidence>